<gene>
    <name evidence="1" type="ORF">MJG53_013564</name>
</gene>
<dbReference type="Proteomes" id="UP001057279">
    <property type="component" value="Linkage Group LG16"/>
</dbReference>
<sequence length="1378" mass="156339">MPHHRVWVCQWNILEGSTAILCDHNEGLGMGKRSIEEGIKEGLNVWWRSWWFKLYSGFLKFLPGAHRQVYKNLQEVNAFIDHSVEKIRETLDPSVPPYFHPAPPRLHRLLPALLGYSGIQERQWGARGEEKKTREKSNPNSKCQERNLIITALSLFFPGPETTSTTLRYGFLFIVIYLHIAERIHKEIDQVMGSYRPPALDDRAQMPHTDAVIYEIQRFADLIPICVSHMVTKDALFRGEGIACTDLFLFFTITLQNFSVASPMTSEDIDQTPQESGVGRMSPVYKIQFLHHQRKEGLGLVSGKSWKVLRRFSVTIMKDFGMGKQSIEERIKEEAQSLVEELQKSQGAYLDPHLLFNSISANIICSVVLGHYCVHHPELCPPRPTPLLEPVAFYPGFFLDVQGNFRKSESSFHSPWNFSLDSPKTPEDNDLILGKCGREATLCVSGLLPAPQGKGTLREKYGDVFTVFLGSRPAVILWGYKATKKALVDQAEAFSGRGCITIIDSLFQEPGLGLVSGKSWKVLRRFSVTTMKDFGMRKWSIEERIKEEAQSLVEELRKSQGAYLDPHFLFNSISANIICSTVFEKVQAEIDRVIGAHRLPALEDRAKMPYTDAVIHEIQRFSDLVPVGVPHSVIKDTHFQGYYLPKGFTVYPNLSSALHDPRHFEKPNAFYPGHFLDAQGNFKKPEVFIPFSMGKRLCLGESLAPSELFLFLTTLLQNFSLGSPKAPEDIDLMPRENGLGRPPPLFQERSDPENGFHQKSLIHTVLSLFFAGTETSSSIICYEFLLLVKNSDVLALPKLPSVITITMYPILSSALHDPHHFEKPDAFYPGHFLDAQGNFRKSEVFIPFSMGSGALGTILRPGTMELGGAFTIFLALCLSCLLILIAWKRMSKGGKLPPGPTPIPFLGNVLQVRTDATFQSFMKLKEKYGPVFTVYMGPRPVVILCGHEAVKEALVDRADEFSGRGELASIERNFQGHVQHRAGHKQEVRRKPDPEILAGVALANGERWRILRRFSLTILRDFGMGKRSIEERIQEEAGFLLVELRKTKGARIEPTFFLSRTVSNVISSVVFGSRFDYEDKQFLKLLQMINQSFIEMSTSWAQLYDMYSGIMQYLPGRHNRIYYLIEELKDFIASRVKINEASLDPQNPRDFIDCFLIKMHQDKNNPHTEFNLKNLVLTTLNLFFAGTETVSSTLRYGLLLMMKHPEVEAKIHEEIDQVIGPHRIPSVDDRAKMPYTDAVIHEIQRLTDIVPMGVPHNVIRDTHFRGYLLPKGTDVFPLLGSVLKDPKYFRYPDAFYPQHFLDEQGHFKKNEAFVPFSSGKRICLGEAMARMELFLYFTSILQNFSLRSLVPPADIDITPKVSGFGNIPPTYELCFMVR</sequence>
<protein>
    <submittedName>
        <fullName evidence="1">Uncharacterized protein</fullName>
    </submittedName>
</protein>
<keyword evidence="2" id="KW-1185">Reference proteome</keyword>
<comment type="caution">
    <text evidence="1">The sequence shown here is derived from an EMBL/GenBank/DDBJ whole genome shotgun (WGS) entry which is preliminary data.</text>
</comment>
<accession>A0ACB9UIV4</accession>
<proteinExistence type="predicted"/>
<name>A0ACB9UIV4_9CETA</name>
<organism evidence="1 2">
    <name type="scientific">Ovis ammon polii x Ovis aries</name>
    <dbReference type="NCBI Taxonomy" id="2918886"/>
    <lineage>
        <taxon>Eukaryota</taxon>
        <taxon>Metazoa</taxon>
        <taxon>Chordata</taxon>
        <taxon>Craniata</taxon>
        <taxon>Vertebrata</taxon>
        <taxon>Euteleostomi</taxon>
        <taxon>Mammalia</taxon>
        <taxon>Eutheria</taxon>
        <taxon>Laurasiatheria</taxon>
        <taxon>Artiodactyla</taxon>
        <taxon>Ruminantia</taxon>
        <taxon>Pecora</taxon>
        <taxon>Bovidae</taxon>
        <taxon>Caprinae</taxon>
        <taxon>Ovis</taxon>
    </lineage>
</organism>
<evidence type="ECO:0000313" key="2">
    <source>
        <dbReference type="Proteomes" id="UP001057279"/>
    </source>
</evidence>
<reference evidence="1" key="1">
    <citation type="submission" date="2022-03" db="EMBL/GenBank/DDBJ databases">
        <title>Genomic analyses of argali, domestic sheep and their hybrids provide insights into chromosomal evolution, heterosis and genetic basis of agronomic traits.</title>
        <authorList>
            <person name="Li M."/>
        </authorList>
    </citation>
    <scope>NUCLEOTIDE SEQUENCE</scope>
    <source>
        <strain evidence="1">F1 hybrid</strain>
    </source>
</reference>
<evidence type="ECO:0000313" key="1">
    <source>
        <dbReference type="EMBL" id="KAI4571458.1"/>
    </source>
</evidence>
<dbReference type="EMBL" id="CM043041">
    <property type="protein sequence ID" value="KAI4571458.1"/>
    <property type="molecule type" value="Genomic_DNA"/>
</dbReference>